<dbReference type="EMBL" id="MTCY01000070">
    <property type="protein sequence ID" value="OWP74457.1"/>
    <property type="molecule type" value="Genomic_DNA"/>
</dbReference>
<dbReference type="AlphaFoldDB" id="A0A246G7I0"/>
<evidence type="ECO:0000313" key="2">
    <source>
        <dbReference type="Proteomes" id="UP000198034"/>
    </source>
</evidence>
<reference evidence="1 2" key="1">
    <citation type="journal article" date="2017" name="Infect. Genet. Evol.">
        <title>Comparative genome analysis of fish pathogen Flavobacterium columnare reveals extensive sequence diversity within the species.</title>
        <authorList>
            <person name="Kayansamruaj P."/>
            <person name="Dong H.T."/>
            <person name="Hirono I."/>
            <person name="Kondo H."/>
            <person name="Senapin S."/>
            <person name="Rodkhum C."/>
        </authorList>
    </citation>
    <scope>NUCLEOTIDE SEQUENCE [LARGE SCALE GENOMIC DNA]</scope>
    <source>
        <strain evidence="1 2">1214</strain>
    </source>
</reference>
<accession>A0A246G7I0</accession>
<name>A0A246G7I0_9FLAO</name>
<dbReference type="InterPro" id="IPR007788">
    <property type="entry name" value="QCT"/>
</dbReference>
<keyword evidence="1" id="KW-0808">Transferase</keyword>
<comment type="caution">
    <text evidence="1">The sequence shown here is derived from an EMBL/GenBank/DDBJ whole genome shotgun (WGS) entry which is preliminary data.</text>
</comment>
<dbReference type="GO" id="GO:0016603">
    <property type="term" value="F:glutaminyl-peptide cyclotransferase activity"/>
    <property type="evidence" value="ECO:0007669"/>
    <property type="project" value="InterPro"/>
</dbReference>
<dbReference type="Proteomes" id="UP000198034">
    <property type="component" value="Unassembled WGS sequence"/>
</dbReference>
<evidence type="ECO:0000313" key="1">
    <source>
        <dbReference type="EMBL" id="OWP74457.1"/>
    </source>
</evidence>
<dbReference type="Gene3D" id="2.130.10.10">
    <property type="entry name" value="YVTN repeat-like/Quinoprotein amine dehydrogenase"/>
    <property type="match status" value="1"/>
</dbReference>
<dbReference type="PANTHER" id="PTHR31270">
    <property type="entry name" value="GLUTAMINYL-PEPTIDE CYCLOTRANSFERASE"/>
    <property type="match status" value="1"/>
</dbReference>
<organism evidence="1 2">
    <name type="scientific">Flavobacterium columnare</name>
    <dbReference type="NCBI Taxonomy" id="996"/>
    <lineage>
        <taxon>Bacteria</taxon>
        <taxon>Pseudomonadati</taxon>
        <taxon>Bacteroidota</taxon>
        <taxon>Flavobacteriia</taxon>
        <taxon>Flavobacteriales</taxon>
        <taxon>Flavobacteriaceae</taxon>
        <taxon>Flavobacterium</taxon>
    </lineage>
</organism>
<protein>
    <submittedName>
        <fullName evidence="1">Glutamine cyclotransferase</fullName>
    </submittedName>
</protein>
<proteinExistence type="predicted"/>
<dbReference type="InterPro" id="IPR015943">
    <property type="entry name" value="WD40/YVTN_repeat-like_dom_sf"/>
</dbReference>
<dbReference type="PROSITE" id="PS51257">
    <property type="entry name" value="PROKAR_LIPOPROTEIN"/>
    <property type="match status" value="1"/>
</dbReference>
<dbReference type="Pfam" id="PF05096">
    <property type="entry name" value="Glu_cyclase_2"/>
    <property type="match status" value="1"/>
</dbReference>
<gene>
    <name evidence="1" type="ORF">BWK62_14310</name>
</gene>
<sequence>MKKHNLLTIISLLTISISCGDDKKNLFSIDETQFKALYHSGEEISVAITNKNEKNIDSISFFNNEKRIGSVKGNKTFKYVLSSSKLGYQNLKAIVYYEGDTQELTSRVELVSKEEPKLLKYQLVATYPHDLKAYTQGLEFYQGFLYEGTGNGSGVSTGEKGISSLRKTDYKTGKVIEKIELPEAIFGEGITFLNNKIYQLTWLNNEGYVYDAKTLKKEKTFKYFKKMEGWGLTTDGKNLFMTDSSERISIINPESFKEIDHINVYTNSTKVPAINELEWVNGKIYANIYQKDAIVIINPNSGAVESVIDLSELKMKVTQHPDLDVLNGIAYNPITKTLFVTGKNWDKMFEIKISE</sequence>
<dbReference type="SUPFAM" id="SSF63825">
    <property type="entry name" value="YWTD domain"/>
    <property type="match status" value="1"/>
</dbReference>
<dbReference type="PANTHER" id="PTHR31270:SF1">
    <property type="entry name" value="GLUTAMINYL-PEPTIDE CYCLOTRANSFERASE"/>
    <property type="match status" value="1"/>
</dbReference>